<comment type="function">
    <text evidence="16">In the presence of oxygen and NADH, it has NADH oxidase activity, which leads to the generation of superoxide and H(2)O(2). Under anaerobic conditions, it also exhibits nitric oxide reductase and FAD reductase activities. However, all these reactions are much lower than NOD activity.</text>
</comment>
<keyword evidence="9" id="KW-0274">FAD</keyword>
<dbReference type="CDD" id="cd08922">
    <property type="entry name" value="FHb-globin"/>
    <property type="match status" value="1"/>
</dbReference>
<sequence length="459" mass="50634">MSYLASSRSLLRNSRAAIRLPTTIARTFSSTTPNMAITEAQTAIVKSTAPILKEHSLTITTVFYKSMLGAHPELHNIFNISNQRSGAQQKSLANALLAYATHIDELQKLGPAVERIAQKHVSLGITPDQYAIVGEHLIKAIATVLGDGLTPEVADAWVAAYGQLADIFVKREGDLYDQAGDWRGWRKFRIDRRQQESNTVTSFYLKPAEGDTTGPLPRFLPGQYVSIRVRVPEYGDVWQCRQYSMSEAPQGDHYRISVKRERAAEDAGATSADHPGVVSNILHDKFQVGDEIEITYPRGEFFIDIKDATKADAPLVLLSAGVGVTPLTSILDAVLASPESKMTKRPIRWVHAARRTDQMAFAAHIKKVTADNANVQSKVFLNTIVEGEEQGQAYDFQGRLDLDVLDGAQDLGLDSKETDYFVCGPQAWMVEVLHKLEALGVERGRVRLELFGTGDAEDL</sequence>
<dbReference type="InterPro" id="IPR001709">
    <property type="entry name" value="Flavoprot_Pyr_Nucl_cyt_Rdtase"/>
</dbReference>
<dbReference type="GO" id="GO:0071500">
    <property type="term" value="P:cellular response to nitrosative stress"/>
    <property type="evidence" value="ECO:0007669"/>
    <property type="project" value="TreeGrafter"/>
</dbReference>
<evidence type="ECO:0000256" key="12">
    <source>
        <dbReference type="ARBA" id="ARBA00023004"/>
    </source>
</evidence>
<feature type="domain" description="FAD-binding FR-type" evidence="18">
    <location>
        <begin position="183"/>
        <end position="304"/>
    </location>
</feature>
<evidence type="ECO:0000256" key="16">
    <source>
        <dbReference type="ARBA" id="ARBA00056398"/>
    </source>
</evidence>
<dbReference type="GO" id="GO:0046872">
    <property type="term" value="F:metal ion binding"/>
    <property type="evidence" value="ECO:0007669"/>
    <property type="project" value="UniProtKB-KW"/>
</dbReference>
<keyword evidence="10" id="KW-0521">NADP</keyword>
<dbReference type="GO" id="GO:0071949">
    <property type="term" value="F:FAD binding"/>
    <property type="evidence" value="ECO:0007669"/>
    <property type="project" value="TreeGrafter"/>
</dbReference>
<dbReference type="NCBIfam" id="NF009805">
    <property type="entry name" value="PRK13289.1"/>
    <property type="match status" value="1"/>
</dbReference>
<keyword evidence="12" id="KW-0408">Iron</keyword>
<dbReference type="InterPro" id="IPR009050">
    <property type="entry name" value="Globin-like_sf"/>
</dbReference>
<dbReference type="FunFam" id="1.10.490.10:FF:000003">
    <property type="entry name" value="Flavohemoprotein"/>
    <property type="match status" value="1"/>
</dbReference>
<dbReference type="Pfam" id="PF00042">
    <property type="entry name" value="Globin"/>
    <property type="match status" value="1"/>
</dbReference>
<comment type="catalytic activity">
    <reaction evidence="15">
        <text>2 nitric oxide + NADPH + 2 O2 = 2 nitrate + NADP(+) + H(+)</text>
        <dbReference type="Rhea" id="RHEA:19465"/>
        <dbReference type="ChEBI" id="CHEBI:15378"/>
        <dbReference type="ChEBI" id="CHEBI:15379"/>
        <dbReference type="ChEBI" id="CHEBI:16480"/>
        <dbReference type="ChEBI" id="CHEBI:17632"/>
        <dbReference type="ChEBI" id="CHEBI:57783"/>
        <dbReference type="ChEBI" id="CHEBI:58349"/>
        <dbReference type="EC" id="1.14.12.17"/>
    </reaction>
</comment>
<dbReference type="Pfam" id="PF00175">
    <property type="entry name" value="NAD_binding_1"/>
    <property type="match status" value="1"/>
</dbReference>
<evidence type="ECO:0000259" key="17">
    <source>
        <dbReference type="PROSITE" id="PS01033"/>
    </source>
</evidence>
<comment type="caution">
    <text evidence="19">The sequence shown here is derived from an EMBL/GenBank/DDBJ whole genome shotgun (WGS) entry which is preliminary data.</text>
</comment>
<dbReference type="EC" id="1.14.12.17" evidence="4"/>
<dbReference type="GO" id="GO:0008941">
    <property type="term" value="F:nitric oxide dioxygenase NAD(P)H activity"/>
    <property type="evidence" value="ECO:0007669"/>
    <property type="project" value="UniProtKB-EC"/>
</dbReference>
<dbReference type="FunFam" id="2.40.30.10:FF:000034">
    <property type="entry name" value="Flavohemoprotein"/>
    <property type="match status" value="1"/>
</dbReference>
<dbReference type="PRINTS" id="PR00371">
    <property type="entry name" value="FPNCR"/>
</dbReference>
<evidence type="ECO:0000256" key="3">
    <source>
        <dbReference type="ARBA" id="ARBA00006401"/>
    </source>
</evidence>
<evidence type="ECO:0000313" key="20">
    <source>
        <dbReference type="Proteomes" id="UP000236305"/>
    </source>
</evidence>
<gene>
    <name evidence="19" type="ORF">BJF96_g9975</name>
</gene>
<keyword evidence="5" id="KW-0216">Detoxification</keyword>
<evidence type="ECO:0000256" key="1">
    <source>
        <dbReference type="ARBA" id="ARBA00001970"/>
    </source>
</evidence>
<evidence type="ECO:0000256" key="11">
    <source>
        <dbReference type="ARBA" id="ARBA00023002"/>
    </source>
</evidence>
<keyword evidence="6" id="KW-0349">Heme</keyword>
<dbReference type="PANTHER" id="PTHR43396:SF3">
    <property type="entry name" value="FLAVOHEMOPROTEIN"/>
    <property type="match status" value="1"/>
</dbReference>
<dbReference type="InterPro" id="IPR017927">
    <property type="entry name" value="FAD-bd_FR_type"/>
</dbReference>
<reference evidence="19 20" key="1">
    <citation type="submission" date="2017-12" db="EMBL/GenBank/DDBJ databases">
        <title>Comparative genomics yields insights into virulence evolution of Verticillium dahliae.</title>
        <authorList>
            <person name="Fan R."/>
            <person name="Armitage A.D."/>
            <person name="Cascant-Lopez E."/>
            <person name="Sobczyk M."/>
            <person name="Cockerton H.M."/>
            <person name="Harrison R.J."/>
        </authorList>
    </citation>
    <scope>NUCLEOTIDE SEQUENCE [LARGE SCALE GENOMIC DNA]</scope>
    <source>
        <strain evidence="19 20">12008</strain>
    </source>
</reference>
<dbReference type="Gene3D" id="3.40.50.80">
    <property type="entry name" value="Nucleotide-binding domain of ferredoxin-NADP reductase (FNR) module"/>
    <property type="match status" value="1"/>
</dbReference>
<dbReference type="EMBL" id="MPSH01000058">
    <property type="protein sequence ID" value="PNH26710.1"/>
    <property type="molecule type" value="Genomic_DNA"/>
</dbReference>
<dbReference type="Pfam" id="PF00970">
    <property type="entry name" value="FAD_binding_6"/>
    <property type="match status" value="1"/>
</dbReference>
<keyword evidence="8" id="KW-0479">Metal-binding</keyword>
<dbReference type="InterPro" id="IPR000971">
    <property type="entry name" value="Globin"/>
</dbReference>
<dbReference type="Proteomes" id="UP000236305">
    <property type="component" value="Unassembled WGS sequence"/>
</dbReference>
<protein>
    <recommendedName>
        <fullName evidence="4">nitric oxide dioxygenase</fullName>
        <ecNumber evidence="4">1.14.12.17</ecNumber>
    </recommendedName>
</protein>
<keyword evidence="11" id="KW-0560">Oxidoreductase</keyword>
<evidence type="ECO:0000256" key="7">
    <source>
        <dbReference type="ARBA" id="ARBA00022630"/>
    </source>
</evidence>
<dbReference type="PANTHER" id="PTHR43396">
    <property type="entry name" value="FLAVOHEMOPROTEIN"/>
    <property type="match status" value="1"/>
</dbReference>
<comment type="cofactor">
    <cofactor evidence="1">
        <name>heme b</name>
        <dbReference type="ChEBI" id="CHEBI:60344"/>
    </cofactor>
</comment>
<dbReference type="InterPro" id="IPR001433">
    <property type="entry name" value="OxRdtase_FAD/NAD-bd"/>
</dbReference>
<keyword evidence="7" id="KW-0285">Flavoprotein</keyword>
<comment type="catalytic activity">
    <reaction evidence="14">
        <text>2 nitric oxide + NADH + 2 O2 = 2 nitrate + NAD(+) + H(+)</text>
        <dbReference type="Rhea" id="RHEA:19469"/>
        <dbReference type="ChEBI" id="CHEBI:15378"/>
        <dbReference type="ChEBI" id="CHEBI:15379"/>
        <dbReference type="ChEBI" id="CHEBI:16480"/>
        <dbReference type="ChEBI" id="CHEBI:17632"/>
        <dbReference type="ChEBI" id="CHEBI:57540"/>
        <dbReference type="ChEBI" id="CHEBI:57945"/>
        <dbReference type="EC" id="1.14.12.17"/>
    </reaction>
</comment>
<evidence type="ECO:0000256" key="15">
    <source>
        <dbReference type="ARBA" id="ARBA00049433"/>
    </source>
</evidence>
<dbReference type="InterPro" id="IPR012292">
    <property type="entry name" value="Globin/Proto"/>
</dbReference>
<dbReference type="PROSITE" id="PS01033">
    <property type="entry name" value="GLOBIN"/>
    <property type="match status" value="1"/>
</dbReference>
<evidence type="ECO:0000256" key="13">
    <source>
        <dbReference type="ARBA" id="ARBA00023027"/>
    </source>
</evidence>
<accession>A0A2J8EPV9</accession>
<dbReference type="GO" id="GO:0009636">
    <property type="term" value="P:response to toxic substance"/>
    <property type="evidence" value="ECO:0007669"/>
    <property type="project" value="UniProtKB-KW"/>
</dbReference>
<evidence type="ECO:0000313" key="19">
    <source>
        <dbReference type="EMBL" id="PNH26710.1"/>
    </source>
</evidence>
<evidence type="ECO:0000256" key="2">
    <source>
        <dbReference type="ARBA" id="ARBA00001974"/>
    </source>
</evidence>
<dbReference type="SMR" id="A0A2J8EPV9"/>
<dbReference type="AlphaFoldDB" id="A0A2J8EPV9"/>
<evidence type="ECO:0000256" key="14">
    <source>
        <dbReference type="ARBA" id="ARBA00048649"/>
    </source>
</evidence>
<dbReference type="CDD" id="cd06184">
    <property type="entry name" value="flavohem_like_fad_nad_binding"/>
    <property type="match status" value="1"/>
</dbReference>
<dbReference type="InterPro" id="IPR017938">
    <property type="entry name" value="Riboflavin_synthase-like_b-brl"/>
</dbReference>
<feature type="domain" description="Globin" evidence="17">
    <location>
        <begin position="36"/>
        <end position="173"/>
    </location>
</feature>
<dbReference type="GO" id="GO:0020037">
    <property type="term" value="F:heme binding"/>
    <property type="evidence" value="ECO:0007669"/>
    <property type="project" value="InterPro"/>
</dbReference>
<evidence type="ECO:0000256" key="9">
    <source>
        <dbReference type="ARBA" id="ARBA00022827"/>
    </source>
</evidence>
<evidence type="ECO:0000256" key="5">
    <source>
        <dbReference type="ARBA" id="ARBA00022575"/>
    </source>
</evidence>
<evidence type="ECO:0000256" key="4">
    <source>
        <dbReference type="ARBA" id="ARBA00012229"/>
    </source>
</evidence>
<dbReference type="FunFam" id="3.40.50.80:FF:000010">
    <property type="entry name" value="Flavohemoprotein"/>
    <property type="match status" value="1"/>
</dbReference>
<dbReference type="Gene3D" id="1.10.490.10">
    <property type="entry name" value="Globins"/>
    <property type="match status" value="1"/>
</dbReference>
<dbReference type="GO" id="GO:0019825">
    <property type="term" value="F:oxygen binding"/>
    <property type="evidence" value="ECO:0007669"/>
    <property type="project" value="InterPro"/>
</dbReference>
<comment type="cofactor">
    <cofactor evidence="2">
        <name>FAD</name>
        <dbReference type="ChEBI" id="CHEBI:57692"/>
    </cofactor>
</comment>
<dbReference type="SUPFAM" id="SSF63380">
    <property type="entry name" value="Riboflavin synthase domain-like"/>
    <property type="match status" value="1"/>
</dbReference>
<evidence type="ECO:0000256" key="10">
    <source>
        <dbReference type="ARBA" id="ARBA00022857"/>
    </source>
</evidence>
<dbReference type="InterPro" id="IPR039261">
    <property type="entry name" value="FNR_nucleotide-bd"/>
</dbReference>
<name>A0A2J8EPV9_VERDA</name>
<evidence type="ECO:0000256" key="6">
    <source>
        <dbReference type="ARBA" id="ARBA00022617"/>
    </source>
</evidence>
<dbReference type="Gene3D" id="2.40.30.10">
    <property type="entry name" value="Translation factors"/>
    <property type="match status" value="1"/>
</dbReference>
<keyword evidence="13" id="KW-0520">NAD</keyword>
<comment type="similarity">
    <text evidence="3">In the C-terminal section; belongs to the flavoprotein pyridine nucleotide cytochrome reductase family.</text>
</comment>
<evidence type="ECO:0000259" key="18">
    <source>
        <dbReference type="PROSITE" id="PS51384"/>
    </source>
</evidence>
<organism evidence="19 20">
    <name type="scientific">Verticillium dahliae</name>
    <name type="common">Verticillium wilt</name>
    <dbReference type="NCBI Taxonomy" id="27337"/>
    <lineage>
        <taxon>Eukaryota</taxon>
        <taxon>Fungi</taxon>
        <taxon>Dikarya</taxon>
        <taxon>Ascomycota</taxon>
        <taxon>Pezizomycotina</taxon>
        <taxon>Sordariomycetes</taxon>
        <taxon>Hypocreomycetidae</taxon>
        <taxon>Glomerellales</taxon>
        <taxon>Plectosphaerellaceae</taxon>
        <taxon>Verticillium</taxon>
    </lineage>
</organism>
<dbReference type="GO" id="GO:0046210">
    <property type="term" value="P:nitric oxide catabolic process"/>
    <property type="evidence" value="ECO:0007669"/>
    <property type="project" value="TreeGrafter"/>
</dbReference>
<evidence type="ECO:0000256" key="8">
    <source>
        <dbReference type="ARBA" id="ARBA00022723"/>
    </source>
</evidence>
<dbReference type="SUPFAM" id="SSF46458">
    <property type="entry name" value="Globin-like"/>
    <property type="match status" value="1"/>
</dbReference>
<dbReference type="PROSITE" id="PS51384">
    <property type="entry name" value="FAD_FR"/>
    <property type="match status" value="1"/>
</dbReference>
<dbReference type="InterPro" id="IPR008333">
    <property type="entry name" value="Cbr1-like_FAD-bd_dom"/>
</dbReference>
<dbReference type="SUPFAM" id="SSF52343">
    <property type="entry name" value="Ferredoxin reductase-like, C-terminal NADP-linked domain"/>
    <property type="match status" value="1"/>
</dbReference>
<proteinExistence type="inferred from homology"/>